<dbReference type="InterPro" id="IPR021109">
    <property type="entry name" value="Peptidase_aspartic_dom_sf"/>
</dbReference>
<name>A0A183HVR2_9BILA</name>
<dbReference type="PANTHER" id="PTHR47966:SF51">
    <property type="entry name" value="BETA-SITE APP-CLEAVING ENZYME, ISOFORM A-RELATED"/>
    <property type="match status" value="1"/>
</dbReference>
<dbReference type="Proteomes" id="UP000267606">
    <property type="component" value="Unassembled WGS sequence"/>
</dbReference>
<comment type="similarity">
    <text evidence="1">Belongs to the peptidase A1 family.</text>
</comment>
<reference evidence="3 4" key="2">
    <citation type="submission" date="2018-11" db="EMBL/GenBank/DDBJ databases">
        <authorList>
            <consortium name="Pathogen Informatics"/>
        </authorList>
    </citation>
    <scope>NUCLEOTIDE SEQUENCE [LARGE SCALE GENOMIC DNA]</scope>
</reference>
<evidence type="ECO:0000256" key="1">
    <source>
        <dbReference type="ARBA" id="ARBA00007447"/>
    </source>
</evidence>
<dbReference type="InterPro" id="IPR001461">
    <property type="entry name" value="Aspartic_peptidase_A1"/>
</dbReference>
<sequence>MKIQGSNKTAVLTLGARDDKLCDLENEKNERLVHFGNRYDFEYLSISMGNATSTNKFLKTFAYPDTVKPYIGVPDQFMQQIIRNLNAEKNQTTKKYMVDCQGSFEPFVMQTPENKYILGPEHFIIKHNEEDTRCELAFRKHGNIFDETVVLGIPFFHQFCVTLEPRDERINFTPII</sequence>
<evidence type="ECO:0000313" key="3">
    <source>
        <dbReference type="EMBL" id="VDO77481.1"/>
    </source>
</evidence>
<dbReference type="GO" id="GO:0006508">
    <property type="term" value="P:proteolysis"/>
    <property type="evidence" value="ECO:0007669"/>
    <property type="project" value="InterPro"/>
</dbReference>
<proteinExistence type="inferred from homology"/>
<dbReference type="AlphaFoldDB" id="A0A183HVR2"/>
<dbReference type="SUPFAM" id="SSF50630">
    <property type="entry name" value="Acid proteases"/>
    <property type="match status" value="1"/>
</dbReference>
<dbReference type="Gene3D" id="2.40.70.10">
    <property type="entry name" value="Acid Proteases"/>
    <property type="match status" value="1"/>
</dbReference>
<dbReference type="InterPro" id="IPR033121">
    <property type="entry name" value="PEPTIDASE_A1"/>
</dbReference>
<dbReference type="EMBL" id="UZAJ01016870">
    <property type="protein sequence ID" value="VDO77481.1"/>
    <property type="molecule type" value="Genomic_DNA"/>
</dbReference>
<feature type="domain" description="Peptidase A1" evidence="2">
    <location>
        <begin position="1"/>
        <end position="173"/>
    </location>
</feature>
<evidence type="ECO:0000313" key="4">
    <source>
        <dbReference type="Proteomes" id="UP000267606"/>
    </source>
</evidence>
<protein>
    <submittedName>
        <fullName evidence="5">Peptidase A1 domain-containing protein</fullName>
    </submittedName>
</protein>
<evidence type="ECO:0000259" key="2">
    <source>
        <dbReference type="PROSITE" id="PS51767"/>
    </source>
</evidence>
<organism evidence="5">
    <name type="scientific">Onchocerca flexuosa</name>
    <dbReference type="NCBI Taxonomy" id="387005"/>
    <lineage>
        <taxon>Eukaryota</taxon>
        <taxon>Metazoa</taxon>
        <taxon>Ecdysozoa</taxon>
        <taxon>Nematoda</taxon>
        <taxon>Chromadorea</taxon>
        <taxon>Rhabditida</taxon>
        <taxon>Spirurina</taxon>
        <taxon>Spiruromorpha</taxon>
        <taxon>Filarioidea</taxon>
        <taxon>Onchocercidae</taxon>
        <taxon>Onchocerca</taxon>
    </lineage>
</organism>
<dbReference type="Pfam" id="PF00026">
    <property type="entry name" value="Asp"/>
    <property type="match status" value="1"/>
</dbReference>
<evidence type="ECO:0000313" key="5">
    <source>
        <dbReference type="WBParaSite" id="OFLC_0001157401-mRNA-1"/>
    </source>
</evidence>
<dbReference type="PANTHER" id="PTHR47966">
    <property type="entry name" value="BETA-SITE APP-CLEAVING ENZYME, ISOFORM A-RELATED"/>
    <property type="match status" value="1"/>
</dbReference>
<dbReference type="PROSITE" id="PS51767">
    <property type="entry name" value="PEPTIDASE_A1"/>
    <property type="match status" value="1"/>
</dbReference>
<dbReference type="STRING" id="387005.A0A183HVR2"/>
<keyword evidence="4" id="KW-1185">Reference proteome</keyword>
<dbReference type="GO" id="GO:0004190">
    <property type="term" value="F:aspartic-type endopeptidase activity"/>
    <property type="evidence" value="ECO:0007669"/>
    <property type="project" value="InterPro"/>
</dbReference>
<accession>A0A183HVR2</accession>
<dbReference type="WBParaSite" id="OFLC_0001157401-mRNA-1">
    <property type="protein sequence ID" value="OFLC_0001157401-mRNA-1"/>
    <property type="gene ID" value="OFLC_0001157401"/>
</dbReference>
<gene>
    <name evidence="3" type="ORF">OFLC_LOCUS11575</name>
</gene>
<reference evidence="5" key="1">
    <citation type="submission" date="2016-06" db="UniProtKB">
        <authorList>
            <consortium name="WormBaseParasite"/>
        </authorList>
    </citation>
    <scope>IDENTIFICATION</scope>
</reference>